<evidence type="ECO:0000313" key="2">
    <source>
        <dbReference type="Proteomes" id="UP000010474"/>
    </source>
</evidence>
<name>K9ZND5_ANACC</name>
<organism evidence="1 2">
    <name type="scientific">Anabaena cylindrica (strain ATCC 27899 / PCC 7122)</name>
    <dbReference type="NCBI Taxonomy" id="272123"/>
    <lineage>
        <taxon>Bacteria</taxon>
        <taxon>Bacillati</taxon>
        <taxon>Cyanobacteriota</taxon>
        <taxon>Cyanophyceae</taxon>
        <taxon>Nostocales</taxon>
        <taxon>Nostocaceae</taxon>
        <taxon>Anabaena</taxon>
    </lineage>
</organism>
<dbReference type="KEGG" id="acy:Anacy_4482"/>
<protein>
    <submittedName>
        <fullName evidence="1">Uncharacterized protein</fullName>
    </submittedName>
</protein>
<dbReference type="Proteomes" id="UP000010474">
    <property type="component" value="Chromosome"/>
</dbReference>
<proteinExistence type="predicted"/>
<dbReference type="EMBL" id="CP003659">
    <property type="protein sequence ID" value="AFZ59840.1"/>
    <property type="molecule type" value="Genomic_DNA"/>
</dbReference>
<dbReference type="PATRIC" id="fig|272123.3.peg.4880"/>
<keyword evidence="2" id="KW-1185">Reference proteome</keyword>
<accession>K9ZND5</accession>
<sequence length="57" mass="6796">MSYDSTLKYLIEEYFQVIVQWLLNTKITQIPELLKTELNLEPIRIDGFFLTEADMIN</sequence>
<gene>
    <name evidence="1" type="ordered locus">Anacy_4482</name>
</gene>
<evidence type="ECO:0000313" key="1">
    <source>
        <dbReference type="EMBL" id="AFZ59840.1"/>
    </source>
</evidence>
<dbReference type="HOGENOM" id="CLU_2986407_0_0_3"/>
<dbReference type="AlphaFoldDB" id="K9ZND5"/>
<dbReference type="RefSeq" id="WP_015216456.1">
    <property type="nucleotide sequence ID" value="NC_019771.1"/>
</dbReference>
<reference evidence="2" key="1">
    <citation type="journal article" date="2013" name="Proc. Natl. Acad. Sci. U.S.A.">
        <title>Improving the coverage of the cyanobacterial phylum using diversity-driven genome sequencing.</title>
        <authorList>
            <person name="Shih P.M."/>
            <person name="Wu D."/>
            <person name="Latifi A."/>
            <person name="Axen S.D."/>
            <person name="Fewer D.P."/>
            <person name="Talla E."/>
            <person name="Calteau A."/>
            <person name="Cai F."/>
            <person name="Tandeau de Marsac N."/>
            <person name="Rippka R."/>
            <person name="Herdman M."/>
            <person name="Sivonen K."/>
            <person name="Coursin T."/>
            <person name="Laurent T."/>
            <person name="Goodwin L."/>
            <person name="Nolan M."/>
            <person name="Davenport K.W."/>
            <person name="Han C.S."/>
            <person name="Rubin E.M."/>
            <person name="Eisen J.A."/>
            <person name="Woyke T."/>
            <person name="Gugger M."/>
            <person name="Kerfeld C.A."/>
        </authorList>
    </citation>
    <scope>NUCLEOTIDE SEQUENCE [LARGE SCALE GENOMIC DNA]</scope>
    <source>
        <strain evidence="2">ATCC 27899 / PCC 7122</strain>
    </source>
</reference>